<feature type="domain" description="DUF4429" evidence="2">
    <location>
        <begin position="13"/>
        <end position="107"/>
    </location>
</feature>
<accession>A0A918WYV2</accession>
<organism evidence="3 4">
    <name type="scientific">Streptomyces finlayi</name>
    <dbReference type="NCBI Taxonomy" id="67296"/>
    <lineage>
        <taxon>Bacteria</taxon>
        <taxon>Bacillati</taxon>
        <taxon>Actinomycetota</taxon>
        <taxon>Actinomycetes</taxon>
        <taxon>Kitasatosporales</taxon>
        <taxon>Streptomycetaceae</taxon>
        <taxon>Streptomyces</taxon>
    </lineage>
</organism>
<evidence type="ECO:0000313" key="4">
    <source>
        <dbReference type="Proteomes" id="UP000638353"/>
    </source>
</evidence>
<evidence type="ECO:0000259" key="2">
    <source>
        <dbReference type="Pfam" id="PF14472"/>
    </source>
</evidence>
<comment type="caution">
    <text evidence="3">The sequence shown here is derived from an EMBL/GenBank/DDBJ whole genome shotgun (WGS) entry which is preliminary data.</text>
</comment>
<dbReference type="AlphaFoldDB" id="A0A918WYV2"/>
<reference evidence="3" key="1">
    <citation type="journal article" date="2014" name="Int. J. Syst. Evol. Microbiol.">
        <title>Complete genome sequence of Corynebacterium casei LMG S-19264T (=DSM 44701T), isolated from a smear-ripened cheese.</title>
        <authorList>
            <consortium name="US DOE Joint Genome Institute (JGI-PGF)"/>
            <person name="Walter F."/>
            <person name="Albersmeier A."/>
            <person name="Kalinowski J."/>
            <person name="Ruckert C."/>
        </authorList>
    </citation>
    <scope>NUCLEOTIDE SEQUENCE</scope>
    <source>
        <strain evidence="3">JCM 4637</strain>
    </source>
</reference>
<feature type="domain" description="SHOCT" evidence="1">
    <location>
        <begin position="265"/>
        <end position="291"/>
    </location>
</feature>
<evidence type="ECO:0000313" key="3">
    <source>
        <dbReference type="EMBL" id="GHC95270.1"/>
    </source>
</evidence>
<evidence type="ECO:0000259" key="1">
    <source>
        <dbReference type="Pfam" id="PF09851"/>
    </source>
</evidence>
<dbReference type="InterPro" id="IPR027860">
    <property type="entry name" value="DUF4429"/>
</dbReference>
<dbReference type="EMBL" id="BMVC01000006">
    <property type="protein sequence ID" value="GHC95270.1"/>
    <property type="molecule type" value="Genomic_DNA"/>
</dbReference>
<sequence length="294" mass="31626">MAMAEIISKDGTWSFDGDAVRIVPGGDKGVGLLRRTLGEVVVPLQALAGISFEPGRKSGSLRMRMREGACALTQITGGRLDESSDPYRLTVGKDLQGTADYFVEAVRNALLLEQVDSGPVDRYLLRGPHIPLTVGAGDGALTFDGDLIRLEWNWKTEEAKSSGGAQTIPLKDVQAVEWLPAMGLEEGYLRFRTAHSPATAKPALDRFAVEVYGFKKDPLMVLAASAVVARLPHPNAPEDTAPAALTAAPQDAPPAAQDHDTLLRRLRELGELHQSGILTDEEFALAKQAVLKQL</sequence>
<dbReference type="Pfam" id="PF14472">
    <property type="entry name" value="DUF4429"/>
    <property type="match status" value="2"/>
</dbReference>
<feature type="domain" description="DUF4429" evidence="2">
    <location>
        <begin position="142"/>
        <end position="227"/>
    </location>
</feature>
<gene>
    <name evidence="3" type="ORF">GCM10010334_34370</name>
</gene>
<dbReference type="Pfam" id="PF09851">
    <property type="entry name" value="SHOCT"/>
    <property type="match status" value="1"/>
</dbReference>
<name>A0A918WYV2_9ACTN</name>
<protein>
    <recommendedName>
        <fullName evidence="5">DUF4429 domain-containing protein</fullName>
    </recommendedName>
</protein>
<dbReference type="InterPro" id="IPR018649">
    <property type="entry name" value="SHOCT"/>
</dbReference>
<reference evidence="3" key="2">
    <citation type="submission" date="2020-09" db="EMBL/GenBank/DDBJ databases">
        <authorList>
            <person name="Sun Q."/>
            <person name="Ohkuma M."/>
        </authorList>
    </citation>
    <scope>NUCLEOTIDE SEQUENCE</scope>
    <source>
        <strain evidence="3">JCM 4637</strain>
    </source>
</reference>
<evidence type="ECO:0008006" key="5">
    <source>
        <dbReference type="Google" id="ProtNLM"/>
    </source>
</evidence>
<proteinExistence type="predicted"/>
<dbReference type="Proteomes" id="UP000638353">
    <property type="component" value="Unassembled WGS sequence"/>
</dbReference>